<comment type="caution">
    <text evidence="1">The sequence shown here is derived from an EMBL/GenBank/DDBJ whole genome shotgun (WGS) entry which is preliminary data.</text>
</comment>
<organism evidence="1 2">
    <name type="scientific">Fusarium napiforme</name>
    <dbReference type="NCBI Taxonomy" id="42672"/>
    <lineage>
        <taxon>Eukaryota</taxon>
        <taxon>Fungi</taxon>
        <taxon>Dikarya</taxon>
        <taxon>Ascomycota</taxon>
        <taxon>Pezizomycotina</taxon>
        <taxon>Sordariomycetes</taxon>
        <taxon>Hypocreomycetidae</taxon>
        <taxon>Hypocreales</taxon>
        <taxon>Nectriaceae</taxon>
        <taxon>Fusarium</taxon>
        <taxon>Fusarium fujikuroi species complex</taxon>
    </lineage>
</organism>
<accession>A0A8H5K1V3</accession>
<dbReference type="SUPFAM" id="SSF51197">
    <property type="entry name" value="Clavaminate synthase-like"/>
    <property type="match status" value="1"/>
</dbReference>
<evidence type="ECO:0000313" key="1">
    <source>
        <dbReference type="EMBL" id="KAF5566070.1"/>
    </source>
</evidence>
<dbReference type="Gene3D" id="2.60.120.620">
    <property type="entry name" value="q2cbj1_9rhob like domain"/>
    <property type="match status" value="1"/>
</dbReference>
<keyword evidence="1" id="KW-0560">Oxidoreductase</keyword>
<protein>
    <submittedName>
        <fullName evidence="1">Phytanoyl dioxygenase</fullName>
    </submittedName>
</protein>
<proteinExistence type="predicted"/>
<dbReference type="AlphaFoldDB" id="A0A8H5K1V3"/>
<keyword evidence="2" id="KW-1185">Reference proteome</keyword>
<sequence>MATQNLITGAGSGLILSRGLGLSAASGIAYAATDITKDNWVIRAVIGSDVWKGTRDPTPADETQIELKKGDAILYLWPIFYGQKPNTTNEPSILLIAFTTPGWCHQKENQYLAVPYEIVKTPPKEIQRFVG</sequence>
<gene>
    <name evidence="1" type="ORF">FNAPI_1350</name>
</gene>
<dbReference type="Proteomes" id="UP000574317">
    <property type="component" value="Unassembled WGS sequence"/>
</dbReference>
<keyword evidence="1" id="KW-0223">Dioxygenase</keyword>
<dbReference type="EMBL" id="JAAOAO010000048">
    <property type="protein sequence ID" value="KAF5566070.1"/>
    <property type="molecule type" value="Genomic_DNA"/>
</dbReference>
<evidence type="ECO:0000313" key="2">
    <source>
        <dbReference type="Proteomes" id="UP000574317"/>
    </source>
</evidence>
<name>A0A8H5K1V3_9HYPO</name>
<reference evidence="1 2" key="1">
    <citation type="submission" date="2020-05" db="EMBL/GenBank/DDBJ databases">
        <title>Identification and distribution of gene clusters putatively required for synthesis of sphingolipid metabolism inhibitors in phylogenetically diverse species of the filamentous fungus Fusarium.</title>
        <authorList>
            <person name="Kim H.-S."/>
            <person name="Busman M."/>
            <person name="Brown D.W."/>
            <person name="Divon H."/>
            <person name="Uhlig S."/>
            <person name="Proctor R.H."/>
        </authorList>
    </citation>
    <scope>NUCLEOTIDE SEQUENCE [LARGE SCALE GENOMIC DNA]</scope>
    <source>
        <strain evidence="1 2">NRRL 25196</strain>
    </source>
</reference>
<dbReference type="GO" id="GO:0051213">
    <property type="term" value="F:dioxygenase activity"/>
    <property type="evidence" value="ECO:0007669"/>
    <property type="project" value="UniProtKB-KW"/>
</dbReference>